<evidence type="ECO:0000313" key="1">
    <source>
        <dbReference type="EMBL" id="OCK86686.1"/>
    </source>
</evidence>
<reference evidence="1 2" key="1">
    <citation type="journal article" date="2016" name="Nat. Commun.">
        <title>Ectomycorrhizal ecology is imprinted in the genome of the dominant symbiotic fungus Cenococcum geophilum.</title>
        <authorList>
            <consortium name="DOE Joint Genome Institute"/>
            <person name="Peter M."/>
            <person name="Kohler A."/>
            <person name="Ohm R.A."/>
            <person name="Kuo A."/>
            <person name="Krutzmann J."/>
            <person name="Morin E."/>
            <person name="Arend M."/>
            <person name="Barry K.W."/>
            <person name="Binder M."/>
            <person name="Choi C."/>
            <person name="Clum A."/>
            <person name="Copeland A."/>
            <person name="Grisel N."/>
            <person name="Haridas S."/>
            <person name="Kipfer T."/>
            <person name="LaButti K."/>
            <person name="Lindquist E."/>
            <person name="Lipzen A."/>
            <person name="Maire R."/>
            <person name="Meier B."/>
            <person name="Mihaltcheva S."/>
            <person name="Molinier V."/>
            <person name="Murat C."/>
            <person name="Poggeler S."/>
            <person name="Quandt C.A."/>
            <person name="Sperisen C."/>
            <person name="Tritt A."/>
            <person name="Tisserant E."/>
            <person name="Crous P.W."/>
            <person name="Henrissat B."/>
            <person name="Nehls U."/>
            <person name="Egli S."/>
            <person name="Spatafora J.W."/>
            <person name="Grigoriev I.V."/>
            <person name="Martin F.M."/>
        </authorList>
    </citation>
    <scope>NUCLEOTIDE SEQUENCE [LARGE SCALE GENOMIC DNA]</scope>
    <source>
        <strain evidence="1 2">1.58</strain>
    </source>
</reference>
<sequence>REEVLAHLQACKIFYFAGHGRLDPLDPSRSCLFLEDWKESPLTAGDLCDYKIQESSPFLGYLSACLTGANKVDRLVDEKIHLASAFQLAGFRHVIGTLWEVSDSHCVDVARVVYETIQHEGMTDIAVCRGSIRPSRRYGRIDATRMMGENSTTGAGGRGE</sequence>
<proteinExistence type="predicted"/>
<gene>
    <name evidence="1" type="ORF">K441DRAFT_598307</name>
</gene>
<dbReference type="EMBL" id="KV748291">
    <property type="protein sequence ID" value="OCK86686.1"/>
    <property type="molecule type" value="Genomic_DNA"/>
</dbReference>
<keyword evidence="2" id="KW-1185">Reference proteome</keyword>
<organism evidence="1 2">
    <name type="scientific">Cenococcum geophilum 1.58</name>
    <dbReference type="NCBI Taxonomy" id="794803"/>
    <lineage>
        <taxon>Eukaryota</taxon>
        <taxon>Fungi</taxon>
        <taxon>Dikarya</taxon>
        <taxon>Ascomycota</taxon>
        <taxon>Pezizomycotina</taxon>
        <taxon>Dothideomycetes</taxon>
        <taxon>Pleosporomycetidae</taxon>
        <taxon>Gloniales</taxon>
        <taxon>Gloniaceae</taxon>
        <taxon>Cenococcum</taxon>
    </lineage>
</organism>
<evidence type="ECO:0000313" key="2">
    <source>
        <dbReference type="Proteomes" id="UP000250078"/>
    </source>
</evidence>
<name>A0ACC8EKK9_9PEZI</name>
<feature type="non-terminal residue" evidence="1">
    <location>
        <position position="1"/>
    </location>
</feature>
<protein>
    <submittedName>
        <fullName evidence="1">Uncharacterized protein</fullName>
    </submittedName>
</protein>
<accession>A0ACC8EKK9</accession>
<dbReference type="Proteomes" id="UP000250078">
    <property type="component" value="Unassembled WGS sequence"/>
</dbReference>